<protein>
    <submittedName>
        <fullName evidence="1">Uncharacterized protein</fullName>
    </submittedName>
</protein>
<dbReference type="Proteomes" id="UP000622475">
    <property type="component" value="Unassembled WGS sequence"/>
</dbReference>
<name>A0A929L1J1_9SPHI</name>
<sequence length="138" mass="15794">MGLSQTNAHILLVNINKLISNYANATIEQIFNNDLDLTFPPNTELNDLEKAELKELNNYAHLKNALKKILTDNSAGVMFGLMNLIDGTTDPEVMAEDWTGVQFSDIDHDNDREAFEDMLHDSLYEKYWNWKAVEEQDS</sequence>
<dbReference type="EMBL" id="JADFFL010000004">
    <property type="protein sequence ID" value="MBE9662789.1"/>
    <property type="molecule type" value="Genomic_DNA"/>
</dbReference>
<dbReference type="RefSeq" id="WP_194112012.1">
    <property type="nucleotide sequence ID" value="NZ_JADFFL010000004.1"/>
</dbReference>
<organism evidence="1 2">
    <name type="scientific">Mucilaginibacter myungsuensis</name>
    <dbReference type="NCBI Taxonomy" id="649104"/>
    <lineage>
        <taxon>Bacteria</taxon>
        <taxon>Pseudomonadati</taxon>
        <taxon>Bacteroidota</taxon>
        <taxon>Sphingobacteriia</taxon>
        <taxon>Sphingobacteriales</taxon>
        <taxon>Sphingobacteriaceae</taxon>
        <taxon>Mucilaginibacter</taxon>
    </lineage>
</organism>
<gene>
    <name evidence="1" type="ORF">IRJ16_12920</name>
</gene>
<keyword evidence="2" id="KW-1185">Reference proteome</keyword>
<proteinExistence type="predicted"/>
<accession>A0A929L1J1</accession>
<evidence type="ECO:0000313" key="2">
    <source>
        <dbReference type="Proteomes" id="UP000622475"/>
    </source>
</evidence>
<evidence type="ECO:0000313" key="1">
    <source>
        <dbReference type="EMBL" id="MBE9662789.1"/>
    </source>
</evidence>
<reference evidence="1" key="1">
    <citation type="submission" date="2020-10" db="EMBL/GenBank/DDBJ databases">
        <title>Mucilaginibacter mali sp. nov., isolated from rhizosphere soil of apple orchard.</title>
        <authorList>
            <person name="Lee J.-S."/>
            <person name="Kim H.S."/>
            <person name="Kim J.-S."/>
        </authorList>
    </citation>
    <scope>NUCLEOTIDE SEQUENCE</scope>
    <source>
        <strain evidence="1">KCTC 22746</strain>
    </source>
</reference>
<dbReference type="AlphaFoldDB" id="A0A929L1J1"/>
<comment type="caution">
    <text evidence="1">The sequence shown here is derived from an EMBL/GenBank/DDBJ whole genome shotgun (WGS) entry which is preliminary data.</text>
</comment>